<dbReference type="PANTHER" id="PTHR42760:SF135">
    <property type="entry name" value="BLL7886 PROTEIN"/>
    <property type="match status" value="1"/>
</dbReference>
<dbReference type="PROSITE" id="PS00061">
    <property type="entry name" value="ADH_SHORT"/>
    <property type="match status" value="1"/>
</dbReference>
<comment type="similarity">
    <text evidence="1">Belongs to the short-chain dehydrogenases/reductases (SDR) family.</text>
</comment>
<comment type="caution">
    <text evidence="2">The sequence shown here is derived from an EMBL/GenBank/DDBJ whole genome shotgun (WGS) entry which is preliminary data.</text>
</comment>
<evidence type="ECO:0000256" key="1">
    <source>
        <dbReference type="ARBA" id="ARBA00006484"/>
    </source>
</evidence>
<keyword evidence="3" id="KW-1185">Reference proteome</keyword>
<dbReference type="SUPFAM" id="SSF51735">
    <property type="entry name" value="NAD(P)-binding Rossmann-fold domains"/>
    <property type="match status" value="1"/>
</dbReference>
<dbReference type="InterPro" id="IPR002347">
    <property type="entry name" value="SDR_fam"/>
</dbReference>
<dbReference type="InterPro" id="IPR020904">
    <property type="entry name" value="Sc_DH/Rdtase_CS"/>
</dbReference>
<dbReference type="RefSeq" id="WP_156446564.1">
    <property type="nucleotide sequence ID" value="NZ_JBHSLU010000078.1"/>
</dbReference>
<dbReference type="Pfam" id="PF13561">
    <property type="entry name" value="adh_short_C2"/>
    <property type="match status" value="1"/>
</dbReference>
<evidence type="ECO:0000313" key="2">
    <source>
        <dbReference type="EMBL" id="MFC5507949.1"/>
    </source>
</evidence>
<dbReference type="NCBIfam" id="NF009386">
    <property type="entry name" value="PRK12745.1"/>
    <property type="match status" value="1"/>
</dbReference>
<evidence type="ECO:0000313" key="3">
    <source>
        <dbReference type="Proteomes" id="UP001596060"/>
    </source>
</evidence>
<dbReference type="PRINTS" id="PR00080">
    <property type="entry name" value="SDRFAMILY"/>
</dbReference>
<dbReference type="PRINTS" id="PR00081">
    <property type="entry name" value="GDHRDH"/>
</dbReference>
<name>A0ABW0P876_9HYPH</name>
<gene>
    <name evidence="2" type="ORF">ACFPN9_22160</name>
</gene>
<protein>
    <submittedName>
        <fullName evidence="2">3-ketoacyl-ACP reductase</fullName>
    </submittedName>
</protein>
<organism evidence="2 3">
    <name type="scientific">Bosea massiliensis</name>
    <dbReference type="NCBI Taxonomy" id="151419"/>
    <lineage>
        <taxon>Bacteria</taxon>
        <taxon>Pseudomonadati</taxon>
        <taxon>Pseudomonadota</taxon>
        <taxon>Alphaproteobacteria</taxon>
        <taxon>Hyphomicrobiales</taxon>
        <taxon>Boseaceae</taxon>
        <taxon>Bosea</taxon>
    </lineage>
</organism>
<dbReference type="Proteomes" id="UP001596060">
    <property type="component" value="Unassembled WGS sequence"/>
</dbReference>
<dbReference type="Gene3D" id="3.40.50.720">
    <property type="entry name" value="NAD(P)-binding Rossmann-like Domain"/>
    <property type="match status" value="1"/>
</dbReference>
<dbReference type="PANTHER" id="PTHR42760">
    <property type="entry name" value="SHORT-CHAIN DEHYDROGENASES/REDUCTASES FAMILY MEMBER"/>
    <property type="match status" value="1"/>
</dbReference>
<proteinExistence type="inferred from homology"/>
<dbReference type="InterPro" id="IPR036291">
    <property type="entry name" value="NAD(P)-bd_dom_sf"/>
</dbReference>
<reference evidence="3" key="1">
    <citation type="journal article" date="2019" name="Int. J. Syst. Evol. Microbiol.">
        <title>The Global Catalogue of Microorganisms (GCM) 10K type strain sequencing project: providing services to taxonomists for standard genome sequencing and annotation.</title>
        <authorList>
            <consortium name="The Broad Institute Genomics Platform"/>
            <consortium name="The Broad Institute Genome Sequencing Center for Infectious Disease"/>
            <person name="Wu L."/>
            <person name="Ma J."/>
        </authorList>
    </citation>
    <scope>NUCLEOTIDE SEQUENCE [LARGE SCALE GENOMIC DNA]</scope>
    <source>
        <strain evidence="3">CCUG 43117</strain>
    </source>
</reference>
<sequence>MKRVAIVTGAGRGIGAAIAEALAAAGFVVARVSREPVSEAWHGPSDAGAYYSCDVADLTGHDALIERIAVDLGEPECLVNNAGITSRQRGDLLDLSPESFDDTLSVNLRAGFFLTQAFARRRLAKLPGQPGSIVFIGSANAEIIGENRADYCISKAGVGMMAKLFAARLAADGIAVFEVRPGVIRTAMTAPVTEKYDALLAAGGIPMQRWGEPSDVGRTVAALVTGAIPYATGIHIDVGGGLQLHRV</sequence>
<dbReference type="EMBL" id="JBHSLU010000078">
    <property type="protein sequence ID" value="MFC5507949.1"/>
    <property type="molecule type" value="Genomic_DNA"/>
</dbReference>
<accession>A0ABW0P876</accession>